<dbReference type="PANTHER" id="PTHR30269">
    <property type="entry name" value="TRANSMEMBRANE PROTEIN YFCA"/>
    <property type="match status" value="1"/>
</dbReference>
<protein>
    <recommendedName>
        <fullName evidence="8">Probable membrane transporter protein</fullName>
    </recommendedName>
</protein>
<sequence>MAELVAEFGAATVVAAFGVMLLAGFVKGAIGFALPIIAVSGIGALMSAELAIASILLPGLFTNLQQTLRDGVAAARETTLKYWRTNLLLVGLMGFFAQIVVMLPDQVLYLILGLLICAATALQLSGWRPHLSPGAVHRAEWGTGVVAAAFGGLTGVWGPPLVLYLLARDTPKAEMVRAQGIFFLLGSAVLIGAHLISGLLDTRSLPFSAWLIVPAFLGMILGQKVQDRLPQERFRKLTLIVLAILGLNLLRRGLGL</sequence>
<feature type="transmembrane region" description="Helical" evidence="8">
    <location>
        <begin position="6"/>
        <end position="26"/>
    </location>
</feature>
<feature type="transmembrane region" description="Helical" evidence="8">
    <location>
        <begin position="107"/>
        <end position="125"/>
    </location>
</feature>
<proteinExistence type="inferred from homology"/>
<feature type="transmembrane region" description="Helical" evidence="8">
    <location>
        <begin position="145"/>
        <end position="166"/>
    </location>
</feature>
<organism evidence="9 10">
    <name type="scientific">Halovulum dunhuangense</name>
    <dbReference type="NCBI Taxonomy" id="1505036"/>
    <lineage>
        <taxon>Bacteria</taxon>
        <taxon>Pseudomonadati</taxon>
        <taxon>Pseudomonadota</taxon>
        <taxon>Alphaproteobacteria</taxon>
        <taxon>Rhodobacterales</taxon>
        <taxon>Paracoccaceae</taxon>
        <taxon>Halovulum</taxon>
    </lineage>
</organism>
<dbReference type="PANTHER" id="PTHR30269:SF32">
    <property type="entry name" value="MEMBRANE TRANSPORTER PROTEIN-RELATED"/>
    <property type="match status" value="1"/>
</dbReference>
<gene>
    <name evidence="9" type="ORF">HMH01_13985</name>
</gene>
<feature type="transmembrane region" description="Helical" evidence="8">
    <location>
        <begin position="205"/>
        <end position="222"/>
    </location>
</feature>
<dbReference type="RefSeq" id="WP_171326383.1">
    <property type="nucleotide sequence ID" value="NZ_JABFBC010000002.1"/>
</dbReference>
<evidence type="ECO:0000256" key="3">
    <source>
        <dbReference type="ARBA" id="ARBA00022448"/>
    </source>
</evidence>
<evidence type="ECO:0000313" key="9">
    <source>
        <dbReference type="EMBL" id="NNU81546.1"/>
    </source>
</evidence>
<keyword evidence="6 8" id="KW-1133">Transmembrane helix</keyword>
<evidence type="ECO:0000256" key="4">
    <source>
        <dbReference type="ARBA" id="ARBA00022475"/>
    </source>
</evidence>
<feature type="transmembrane region" description="Helical" evidence="8">
    <location>
        <begin position="81"/>
        <end position="100"/>
    </location>
</feature>
<evidence type="ECO:0000256" key="8">
    <source>
        <dbReference type="RuleBase" id="RU363041"/>
    </source>
</evidence>
<evidence type="ECO:0000256" key="5">
    <source>
        <dbReference type="ARBA" id="ARBA00022692"/>
    </source>
</evidence>
<evidence type="ECO:0000256" key="1">
    <source>
        <dbReference type="ARBA" id="ARBA00004651"/>
    </source>
</evidence>
<keyword evidence="3" id="KW-0813">Transport</keyword>
<accession>A0A849L5B1</accession>
<dbReference type="Pfam" id="PF01925">
    <property type="entry name" value="TauE"/>
    <property type="match status" value="1"/>
</dbReference>
<comment type="subcellular location">
    <subcellularLocation>
        <location evidence="1 8">Cell membrane</location>
        <topology evidence="1 8">Multi-pass membrane protein</topology>
    </subcellularLocation>
</comment>
<evidence type="ECO:0000313" key="10">
    <source>
        <dbReference type="Proteomes" id="UP000572377"/>
    </source>
</evidence>
<feature type="transmembrane region" description="Helical" evidence="8">
    <location>
        <begin position="33"/>
        <end position="61"/>
    </location>
</feature>
<dbReference type="AlphaFoldDB" id="A0A849L5B1"/>
<evidence type="ECO:0000256" key="7">
    <source>
        <dbReference type="ARBA" id="ARBA00023136"/>
    </source>
</evidence>
<keyword evidence="5 8" id="KW-0812">Transmembrane</keyword>
<name>A0A849L5B1_9RHOB</name>
<evidence type="ECO:0000256" key="2">
    <source>
        <dbReference type="ARBA" id="ARBA00009142"/>
    </source>
</evidence>
<feature type="transmembrane region" description="Helical" evidence="8">
    <location>
        <begin position="178"/>
        <end position="199"/>
    </location>
</feature>
<keyword evidence="4 8" id="KW-1003">Cell membrane</keyword>
<keyword evidence="7 8" id="KW-0472">Membrane</keyword>
<evidence type="ECO:0000256" key="6">
    <source>
        <dbReference type="ARBA" id="ARBA00022989"/>
    </source>
</evidence>
<comment type="similarity">
    <text evidence="2 8">Belongs to the 4-toluene sulfonate uptake permease (TSUP) (TC 2.A.102) family.</text>
</comment>
<comment type="caution">
    <text evidence="9">The sequence shown here is derived from an EMBL/GenBank/DDBJ whole genome shotgun (WGS) entry which is preliminary data.</text>
</comment>
<dbReference type="GO" id="GO:0005886">
    <property type="term" value="C:plasma membrane"/>
    <property type="evidence" value="ECO:0007669"/>
    <property type="project" value="UniProtKB-SubCell"/>
</dbReference>
<feature type="transmembrane region" description="Helical" evidence="8">
    <location>
        <begin position="234"/>
        <end position="250"/>
    </location>
</feature>
<dbReference type="InterPro" id="IPR052017">
    <property type="entry name" value="TSUP"/>
</dbReference>
<dbReference type="EMBL" id="JABFBC010000002">
    <property type="protein sequence ID" value="NNU81546.1"/>
    <property type="molecule type" value="Genomic_DNA"/>
</dbReference>
<dbReference type="Proteomes" id="UP000572377">
    <property type="component" value="Unassembled WGS sequence"/>
</dbReference>
<reference evidence="9 10" key="1">
    <citation type="submission" date="2020-05" db="EMBL/GenBank/DDBJ databases">
        <title>Gimesia benthica sp. nov., a novel planctomycete isolated from a deep-sea water sample of the Northwest Indian Ocean.</title>
        <authorList>
            <person name="Wang J."/>
            <person name="Ruan C."/>
            <person name="Song L."/>
            <person name="Zhu Y."/>
            <person name="Li A."/>
            <person name="Zheng X."/>
            <person name="Wang L."/>
            <person name="Lu Z."/>
            <person name="Huang Y."/>
            <person name="Du W."/>
            <person name="Zhou Y."/>
            <person name="Huang L."/>
            <person name="Dai X."/>
        </authorList>
    </citation>
    <scope>NUCLEOTIDE SEQUENCE [LARGE SCALE GENOMIC DNA]</scope>
    <source>
        <strain evidence="9 10">YYQ-30</strain>
    </source>
</reference>
<dbReference type="InterPro" id="IPR002781">
    <property type="entry name" value="TM_pro_TauE-like"/>
</dbReference>
<keyword evidence="10" id="KW-1185">Reference proteome</keyword>